<evidence type="ECO:0000256" key="4">
    <source>
        <dbReference type="ARBA" id="ARBA00022723"/>
    </source>
</evidence>
<protein>
    <submittedName>
        <fullName evidence="11">S-layer homology domain-containing protein</fullName>
    </submittedName>
</protein>
<dbReference type="InterPro" id="IPR001119">
    <property type="entry name" value="SLH_dom"/>
</dbReference>
<dbReference type="PANTHER" id="PTHR11733:SF167">
    <property type="entry name" value="FI17812P1-RELATED"/>
    <property type="match status" value="1"/>
</dbReference>
<feature type="domain" description="SLH" evidence="10">
    <location>
        <begin position="26"/>
        <end position="96"/>
    </location>
</feature>
<sequence length="786" mass="87712">MKKKMISIALCLLMLANMPAVLAQDNGSSNDYASRGEVAQMLLTAADDYNPDVMKEDIIKGYEDGQLHEDWSVTRAEALVMLKRAFGELPEPTGYNKTVALPAESFSDIPEWAKTELSDVFDAGIVAGTSEGIFSPDESVTKKQMELFIERVYSLFGTNLKDDFYAAVNKDTLNSLEIQPGRVMSGTLYDLQDKSTEDVNTILAEMIGKTFEKGTKEQKIADFYQSVADMDSRNKEGIEPIKPYLELIDSAQNINDLIKVQSTVSKDLFVAQFMGFGLTVDLKDSNSYMLVFSVSSPTLPKDTCLNGTEQQINAYLEYIKTLYMLGGETEEDAAKKANQYFEMEKLMAQSMLDAADSGNVDKVYNIYTMDEIKAMFPEVDMDTVFADSGLKLEDDIIIGDTGLTKAYAEYFNNDNIDTLKAAAKLSLLQGWGGAFNQEFIDASDKFNQDFMGVSGSYTPEERALLTVQNTMPDYIGELYAERYFTQEAKQDVEKMVQDIIAVYRNRIQNLTWMSDTTKEKALKKLETMNIKIGYPDEWETAIDNAEIKSTTDGGSYFTNMLSILAAQKEEALSLQGTAVDKTQWMMYPFTVNACYSATQNDITFPAAILQAPMYDVNASYEQNLGGIGYIIAHEITHAFDNNGAKFDENGNAADWWTEEDYAAFHALCEDMIAFYDGEEGIPGIPMNGTLTLSENVADNGAVACITEIVAGLENPDFETLYKSMANCWASVANRAYYQYAAQADVHSTDKLRVNRVLVNCDEFFETFNIGETDGMWVAPEDRVKIW</sequence>
<dbReference type="InterPro" id="IPR008753">
    <property type="entry name" value="Peptidase_M13_N"/>
</dbReference>
<keyword evidence="12" id="KW-1185">Reference proteome</keyword>
<dbReference type="InterPro" id="IPR018497">
    <property type="entry name" value="Peptidase_M13_C"/>
</dbReference>
<evidence type="ECO:0000256" key="6">
    <source>
        <dbReference type="ARBA" id="ARBA00022801"/>
    </source>
</evidence>
<dbReference type="GO" id="GO:0005886">
    <property type="term" value="C:plasma membrane"/>
    <property type="evidence" value="ECO:0007669"/>
    <property type="project" value="TreeGrafter"/>
</dbReference>
<dbReference type="PROSITE" id="PS51272">
    <property type="entry name" value="SLH"/>
    <property type="match status" value="2"/>
</dbReference>
<evidence type="ECO:0000256" key="9">
    <source>
        <dbReference type="SAM" id="SignalP"/>
    </source>
</evidence>
<feature type="domain" description="SLH" evidence="10">
    <location>
        <begin position="100"/>
        <end position="163"/>
    </location>
</feature>
<dbReference type="GO" id="GO:0016485">
    <property type="term" value="P:protein processing"/>
    <property type="evidence" value="ECO:0007669"/>
    <property type="project" value="TreeGrafter"/>
</dbReference>
<organism evidence="11 12">
    <name type="scientific">Ructibacterium gallinarum</name>
    <dbReference type="NCBI Taxonomy" id="2779355"/>
    <lineage>
        <taxon>Bacteria</taxon>
        <taxon>Bacillati</taxon>
        <taxon>Bacillota</taxon>
        <taxon>Clostridia</taxon>
        <taxon>Eubacteriales</taxon>
        <taxon>Oscillospiraceae</taxon>
        <taxon>Ructibacterium</taxon>
    </lineage>
</organism>
<dbReference type="Gene3D" id="1.10.1380.10">
    <property type="entry name" value="Neutral endopeptidase , domain2"/>
    <property type="match status" value="1"/>
</dbReference>
<evidence type="ECO:0000256" key="1">
    <source>
        <dbReference type="ARBA" id="ARBA00001947"/>
    </source>
</evidence>
<proteinExistence type="inferred from homology"/>
<dbReference type="PANTHER" id="PTHR11733">
    <property type="entry name" value="ZINC METALLOPROTEASE FAMILY M13 NEPRILYSIN-RELATED"/>
    <property type="match status" value="1"/>
</dbReference>
<keyword evidence="7" id="KW-0862">Zinc</keyword>
<accession>A0A9D5M093</accession>
<evidence type="ECO:0000256" key="3">
    <source>
        <dbReference type="ARBA" id="ARBA00022670"/>
    </source>
</evidence>
<dbReference type="PROSITE" id="PS51885">
    <property type="entry name" value="NEPRILYSIN"/>
    <property type="match status" value="1"/>
</dbReference>
<dbReference type="Pfam" id="PF05649">
    <property type="entry name" value="Peptidase_M13_N"/>
    <property type="match status" value="1"/>
</dbReference>
<dbReference type="Proteomes" id="UP000806542">
    <property type="component" value="Unassembled WGS sequence"/>
</dbReference>
<evidence type="ECO:0000259" key="10">
    <source>
        <dbReference type="PROSITE" id="PS51272"/>
    </source>
</evidence>
<evidence type="ECO:0000256" key="8">
    <source>
        <dbReference type="ARBA" id="ARBA00023049"/>
    </source>
</evidence>
<name>A0A9D5M093_9FIRM</name>
<dbReference type="AlphaFoldDB" id="A0A9D5M093"/>
<dbReference type="EMBL" id="JADCKB010000001">
    <property type="protein sequence ID" value="MBE5039083.1"/>
    <property type="molecule type" value="Genomic_DNA"/>
</dbReference>
<comment type="similarity">
    <text evidence="2">Belongs to the peptidase M13 family.</text>
</comment>
<keyword evidence="6" id="KW-0378">Hydrolase</keyword>
<dbReference type="RefSeq" id="WP_226391631.1">
    <property type="nucleotide sequence ID" value="NZ_JADCKB010000001.1"/>
</dbReference>
<evidence type="ECO:0000313" key="12">
    <source>
        <dbReference type="Proteomes" id="UP000806542"/>
    </source>
</evidence>
<evidence type="ECO:0000256" key="7">
    <source>
        <dbReference type="ARBA" id="ARBA00022833"/>
    </source>
</evidence>
<keyword evidence="4" id="KW-0479">Metal-binding</keyword>
<reference evidence="11" key="1">
    <citation type="submission" date="2020-10" db="EMBL/GenBank/DDBJ databases">
        <title>ChiBAC.</title>
        <authorList>
            <person name="Zenner C."/>
            <person name="Hitch T.C.A."/>
            <person name="Clavel T."/>
        </authorList>
    </citation>
    <scope>NUCLEOTIDE SEQUENCE</scope>
    <source>
        <strain evidence="11">DSM 107454</strain>
    </source>
</reference>
<keyword evidence="9" id="KW-0732">Signal</keyword>
<dbReference type="Gene3D" id="3.40.390.10">
    <property type="entry name" value="Collagenase (Catalytic Domain)"/>
    <property type="match status" value="1"/>
</dbReference>
<dbReference type="GO" id="GO:0046872">
    <property type="term" value="F:metal ion binding"/>
    <property type="evidence" value="ECO:0007669"/>
    <property type="project" value="UniProtKB-KW"/>
</dbReference>
<gene>
    <name evidence="11" type="ORF">INF28_01190</name>
</gene>
<dbReference type="InterPro" id="IPR042089">
    <property type="entry name" value="Peptidase_M13_dom_2"/>
</dbReference>
<dbReference type="GO" id="GO:0004222">
    <property type="term" value="F:metalloendopeptidase activity"/>
    <property type="evidence" value="ECO:0007669"/>
    <property type="project" value="InterPro"/>
</dbReference>
<comment type="caution">
    <text evidence="11">The sequence shown here is derived from an EMBL/GenBank/DDBJ whole genome shotgun (WGS) entry which is preliminary data.</text>
</comment>
<dbReference type="CDD" id="cd08662">
    <property type="entry name" value="M13"/>
    <property type="match status" value="1"/>
</dbReference>
<feature type="chain" id="PRO_5039216593" evidence="9">
    <location>
        <begin position="24"/>
        <end position="786"/>
    </location>
</feature>
<dbReference type="SUPFAM" id="SSF55486">
    <property type="entry name" value="Metalloproteases ('zincins'), catalytic domain"/>
    <property type="match status" value="1"/>
</dbReference>
<dbReference type="Pfam" id="PF00395">
    <property type="entry name" value="SLH"/>
    <property type="match status" value="1"/>
</dbReference>
<evidence type="ECO:0000313" key="11">
    <source>
        <dbReference type="EMBL" id="MBE5039083.1"/>
    </source>
</evidence>
<dbReference type="PRINTS" id="PR00786">
    <property type="entry name" value="NEPRILYSIN"/>
</dbReference>
<dbReference type="InterPro" id="IPR024079">
    <property type="entry name" value="MetalloPept_cat_dom_sf"/>
</dbReference>
<keyword evidence="8" id="KW-0482">Metalloprotease</keyword>
<comment type="cofactor">
    <cofactor evidence="1">
        <name>Zn(2+)</name>
        <dbReference type="ChEBI" id="CHEBI:29105"/>
    </cofactor>
</comment>
<dbReference type="InterPro" id="IPR000718">
    <property type="entry name" value="Peptidase_M13"/>
</dbReference>
<keyword evidence="3" id="KW-0645">Protease</keyword>
<dbReference type="Pfam" id="PF01431">
    <property type="entry name" value="Peptidase_M13"/>
    <property type="match status" value="1"/>
</dbReference>
<feature type="signal peptide" evidence="9">
    <location>
        <begin position="1"/>
        <end position="23"/>
    </location>
</feature>
<evidence type="ECO:0000256" key="2">
    <source>
        <dbReference type="ARBA" id="ARBA00007357"/>
    </source>
</evidence>
<evidence type="ECO:0000256" key="5">
    <source>
        <dbReference type="ARBA" id="ARBA00022737"/>
    </source>
</evidence>
<keyword evidence="5" id="KW-0677">Repeat</keyword>